<evidence type="ECO:0000313" key="2">
    <source>
        <dbReference type="EMBL" id="ORJ61360.1"/>
    </source>
</evidence>
<dbReference type="AlphaFoldDB" id="A0A1X0Y829"/>
<feature type="region of interest" description="Disordered" evidence="1">
    <location>
        <begin position="105"/>
        <end position="124"/>
    </location>
</feature>
<dbReference type="RefSeq" id="WP_085010039.1">
    <property type="nucleotide sequence ID" value="NZ_NAAD01000006.1"/>
</dbReference>
<gene>
    <name evidence="2" type="ORF">B5V00_06930</name>
</gene>
<name>A0A1X0Y829_9BACT</name>
<evidence type="ECO:0000313" key="3">
    <source>
        <dbReference type="Proteomes" id="UP000193136"/>
    </source>
</evidence>
<sequence>MARKHGKRTGINDGKQAGYAERIVSPVGPLDQETIKTLDEIKKIEQERVFERENSGRRSRSSSREEKKSRTPAKTLIRSLRGFINLIQAPTAIILPSRPRKLRISWTGRKSSRRNGRNVGLGGS</sequence>
<feature type="region of interest" description="Disordered" evidence="1">
    <location>
        <begin position="1"/>
        <end position="26"/>
    </location>
</feature>
<comment type="caution">
    <text evidence="2">The sequence shown here is derived from an EMBL/GenBank/DDBJ whole genome shotgun (WGS) entry which is preliminary data.</text>
</comment>
<feature type="compositionally biased region" description="Basic and acidic residues" evidence="1">
    <location>
        <begin position="46"/>
        <end position="69"/>
    </location>
</feature>
<evidence type="ECO:0000256" key="1">
    <source>
        <dbReference type="SAM" id="MobiDB-lite"/>
    </source>
</evidence>
<keyword evidence="3" id="KW-1185">Reference proteome</keyword>
<dbReference type="EMBL" id="NAAD01000006">
    <property type="protein sequence ID" value="ORJ61360.1"/>
    <property type="molecule type" value="Genomic_DNA"/>
</dbReference>
<accession>A0A1X0Y829</accession>
<organism evidence="2 3">
    <name type="scientific">Geothermobacter hydrogeniphilus</name>
    <dbReference type="NCBI Taxonomy" id="1969733"/>
    <lineage>
        <taxon>Bacteria</taxon>
        <taxon>Pseudomonadati</taxon>
        <taxon>Thermodesulfobacteriota</taxon>
        <taxon>Desulfuromonadia</taxon>
        <taxon>Desulfuromonadales</taxon>
        <taxon>Geothermobacteraceae</taxon>
        <taxon>Geothermobacter</taxon>
    </lineage>
</organism>
<proteinExistence type="predicted"/>
<reference evidence="2 3" key="1">
    <citation type="submission" date="2017-03" db="EMBL/GenBank/DDBJ databases">
        <title>Genome sequence of Geothermobacter sp. EPR-M, Deep-Sea Iron Reducer.</title>
        <authorList>
            <person name="Tully B."/>
            <person name="Savalia P."/>
            <person name="Abuyen K."/>
            <person name="Baughan C."/>
            <person name="Romero E."/>
            <person name="Ronkowski C."/>
            <person name="Torres B."/>
            <person name="Tremblay J."/>
            <person name="Trujillo A."/>
            <person name="Tyler M."/>
            <person name="Perez-Rodriguez I."/>
            <person name="Amend J."/>
        </authorList>
    </citation>
    <scope>NUCLEOTIDE SEQUENCE [LARGE SCALE GENOMIC DNA]</scope>
    <source>
        <strain evidence="2 3">EPR-M</strain>
    </source>
</reference>
<dbReference type="STRING" id="1969733.B5V00_06930"/>
<feature type="region of interest" description="Disordered" evidence="1">
    <location>
        <begin position="46"/>
        <end position="74"/>
    </location>
</feature>
<protein>
    <submittedName>
        <fullName evidence="2">Uncharacterized protein</fullName>
    </submittedName>
</protein>
<dbReference type="Proteomes" id="UP000193136">
    <property type="component" value="Unassembled WGS sequence"/>
</dbReference>